<dbReference type="SUPFAM" id="SSF49785">
    <property type="entry name" value="Galactose-binding domain-like"/>
    <property type="match status" value="1"/>
</dbReference>
<feature type="signal peptide" evidence="1">
    <location>
        <begin position="1"/>
        <end position="26"/>
    </location>
</feature>
<sequence length="247" mass="27916">MKKINFKSFAMGFLACIVLSNSLSYAAQFKPIQVAVDTVKRIIINGADKTPKTFTPFTYEGNTYVPLSYIAEALDMKVKWDDKTATIYINDSGHEREDVYISSYAYEEMSAAGRLVTKDENNKKLFYFEGIQPDKYRDSMAPCTISYKLDNIDKSGKLQKKYKHIVGKFGFIDGTKSSQDIHTQLVIYDDGGKVLYQSPFIRSNMEMINLKVDVSNAKGVKFEIKTTSFNKGAKANIGFVDLRLSNE</sequence>
<dbReference type="InterPro" id="IPR012854">
    <property type="entry name" value="Cu_amine_oxidase-like_N"/>
</dbReference>
<accession>A0ABZ2Y1N5</accession>
<organism evidence="3 4">
    <name type="scientific">Defluviitalea saccharophila</name>
    <dbReference type="NCBI Taxonomy" id="879970"/>
    <lineage>
        <taxon>Bacteria</taxon>
        <taxon>Bacillati</taxon>
        <taxon>Bacillota</taxon>
        <taxon>Clostridia</taxon>
        <taxon>Lachnospirales</taxon>
        <taxon>Defluviitaleaceae</taxon>
        <taxon>Defluviitalea</taxon>
    </lineage>
</organism>
<evidence type="ECO:0000259" key="2">
    <source>
        <dbReference type="Pfam" id="PF07833"/>
    </source>
</evidence>
<protein>
    <submittedName>
        <fullName evidence="3">Stalk domain-containing protein</fullName>
    </submittedName>
</protein>
<feature type="domain" description="Copper amine oxidase-like N-terminal" evidence="2">
    <location>
        <begin position="44"/>
        <end position="95"/>
    </location>
</feature>
<keyword evidence="1" id="KW-0732">Signal</keyword>
<keyword evidence="4" id="KW-1185">Reference proteome</keyword>
<proteinExistence type="predicted"/>
<dbReference type="InterPro" id="IPR038637">
    <property type="entry name" value="NPCBM_sf"/>
</dbReference>
<dbReference type="EMBL" id="CP121687">
    <property type="protein sequence ID" value="WZL69164.1"/>
    <property type="molecule type" value="Genomic_DNA"/>
</dbReference>
<reference evidence="3 4" key="1">
    <citation type="submission" date="2023-03" db="EMBL/GenBank/DDBJ databases">
        <title>Novel Species.</title>
        <authorList>
            <person name="Ma S."/>
        </authorList>
    </citation>
    <scope>NUCLEOTIDE SEQUENCE [LARGE SCALE GENOMIC DNA]</scope>
    <source>
        <strain evidence="3 4">LIND6LT2</strain>
    </source>
</reference>
<gene>
    <name evidence="3" type="ORF">QBE51_10185</name>
</gene>
<dbReference type="Gene3D" id="2.60.120.1060">
    <property type="entry name" value="NPCBM/NEW2 domain"/>
    <property type="match status" value="1"/>
</dbReference>
<dbReference type="Pfam" id="PF07833">
    <property type="entry name" value="Cu_amine_oxidN1"/>
    <property type="match status" value="1"/>
</dbReference>
<evidence type="ECO:0000256" key="1">
    <source>
        <dbReference type="SAM" id="SignalP"/>
    </source>
</evidence>
<dbReference type="InterPro" id="IPR008979">
    <property type="entry name" value="Galactose-bd-like_sf"/>
</dbReference>
<dbReference type="SUPFAM" id="SSF55383">
    <property type="entry name" value="Copper amine oxidase, domain N"/>
    <property type="match status" value="1"/>
</dbReference>
<dbReference type="InterPro" id="IPR036582">
    <property type="entry name" value="Mao_N_sf"/>
</dbReference>
<dbReference type="RefSeq" id="WP_341876172.1">
    <property type="nucleotide sequence ID" value="NZ_CP121687.1"/>
</dbReference>
<dbReference type="Proteomes" id="UP001486565">
    <property type="component" value="Chromosome"/>
</dbReference>
<name>A0ABZ2Y1N5_9FIRM</name>
<feature type="chain" id="PRO_5047039460" evidence="1">
    <location>
        <begin position="27"/>
        <end position="247"/>
    </location>
</feature>
<evidence type="ECO:0000313" key="3">
    <source>
        <dbReference type="EMBL" id="WZL69164.1"/>
    </source>
</evidence>
<evidence type="ECO:0000313" key="4">
    <source>
        <dbReference type="Proteomes" id="UP001486565"/>
    </source>
</evidence>